<keyword evidence="2" id="KW-0812">Transmembrane</keyword>
<dbReference type="EMBL" id="WTXG01000002">
    <property type="protein sequence ID" value="KAI0306992.1"/>
    <property type="molecule type" value="Genomic_DNA"/>
</dbReference>
<comment type="caution">
    <text evidence="3">The sequence shown here is derived from an EMBL/GenBank/DDBJ whole genome shotgun (WGS) entry which is preliminary data.</text>
</comment>
<feature type="compositionally biased region" description="Basic and acidic residues" evidence="1">
    <location>
        <begin position="10"/>
        <end position="21"/>
    </location>
</feature>
<accession>A0AAD4MAV1</accession>
<dbReference type="Proteomes" id="UP001203297">
    <property type="component" value="Unassembled WGS sequence"/>
</dbReference>
<reference evidence="3" key="1">
    <citation type="journal article" date="2022" name="New Phytol.">
        <title>Evolutionary transition to the ectomycorrhizal habit in the genomes of a hyperdiverse lineage of mushroom-forming fungi.</title>
        <authorList>
            <person name="Looney B."/>
            <person name="Miyauchi S."/>
            <person name="Morin E."/>
            <person name="Drula E."/>
            <person name="Courty P.E."/>
            <person name="Kohler A."/>
            <person name="Kuo A."/>
            <person name="LaButti K."/>
            <person name="Pangilinan J."/>
            <person name="Lipzen A."/>
            <person name="Riley R."/>
            <person name="Andreopoulos W."/>
            <person name="He G."/>
            <person name="Johnson J."/>
            <person name="Nolan M."/>
            <person name="Tritt A."/>
            <person name="Barry K.W."/>
            <person name="Grigoriev I.V."/>
            <person name="Nagy L.G."/>
            <person name="Hibbett D."/>
            <person name="Henrissat B."/>
            <person name="Matheny P.B."/>
            <person name="Labbe J."/>
            <person name="Martin F.M."/>
        </authorList>
    </citation>
    <scope>NUCLEOTIDE SEQUENCE</scope>
    <source>
        <strain evidence="3">BPL690</strain>
    </source>
</reference>
<feature type="transmembrane region" description="Helical" evidence="2">
    <location>
        <begin position="120"/>
        <end position="141"/>
    </location>
</feature>
<evidence type="ECO:0000313" key="4">
    <source>
        <dbReference type="Proteomes" id="UP001203297"/>
    </source>
</evidence>
<dbReference type="AlphaFoldDB" id="A0AAD4MAV1"/>
<dbReference type="Pfam" id="PF10315">
    <property type="entry name" value="Aim19"/>
    <property type="match status" value="1"/>
</dbReference>
<feature type="region of interest" description="Disordered" evidence="1">
    <location>
        <begin position="1"/>
        <end position="24"/>
    </location>
</feature>
<keyword evidence="2" id="KW-1133">Transmembrane helix</keyword>
<keyword evidence="2" id="KW-0472">Membrane</keyword>
<gene>
    <name evidence="3" type="ORF">B0F90DRAFT_1813826</name>
</gene>
<feature type="transmembrane region" description="Helical" evidence="2">
    <location>
        <begin position="91"/>
        <end position="108"/>
    </location>
</feature>
<keyword evidence="4" id="KW-1185">Reference proteome</keyword>
<sequence length="149" mass="16506">MALQDSQVQKFKDAPTSERRISQSPLVRQHLTQRISPTPFVQNTLLRVERSFMRAQTFTPPFVLRMGFGAIFAGAGYVLASGDSRNGSGVATAWSLSYFVLEQFSLGLQRSLRLPRSKLSIALSSATAAATILYGTEHFFLDDEESELD</sequence>
<dbReference type="PANTHER" id="PTHR28177">
    <property type="entry name" value="ALTERED INHERITANCE OF MITOCHONDRIA PROTEIN 19, MITOCHONDRIAL"/>
    <property type="match status" value="1"/>
</dbReference>
<organism evidence="3 4">
    <name type="scientific">Multifurca ochricompacta</name>
    <dbReference type="NCBI Taxonomy" id="376703"/>
    <lineage>
        <taxon>Eukaryota</taxon>
        <taxon>Fungi</taxon>
        <taxon>Dikarya</taxon>
        <taxon>Basidiomycota</taxon>
        <taxon>Agaricomycotina</taxon>
        <taxon>Agaricomycetes</taxon>
        <taxon>Russulales</taxon>
        <taxon>Russulaceae</taxon>
        <taxon>Multifurca</taxon>
    </lineage>
</organism>
<feature type="transmembrane region" description="Helical" evidence="2">
    <location>
        <begin position="62"/>
        <end position="79"/>
    </location>
</feature>
<evidence type="ECO:0000313" key="3">
    <source>
        <dbReference type="EMBL" id="KAI0306992.1"/>
    </source>
</evidence>
<name>A0AAD4MAV1_9AGAM</name>
<dbReference type="GO" id="GO:0005739">
    <property type="term" value="C:mitochondrion"/>
    <property type="evidence" value="ECO:0007669"/>
    <property type="project" value="TreeGrafter"/>
</dbReference>
<dbReference type="InterPro" id="IPR019419">
    <property type="entry name" value="AIM19"/>
</dbReference>
<evidence type="ECO:0000256" key="1">
    <source>
        <dbReference type="SAM" id="MobiDB-lite"/>
    </source>
</evidence>
<proteinExistence type="predicted"/>
<dbReference type="PANTHER" id="PTHR28177:SF1">
    <property type="entry name" value="ALTERED INHERITANCE OF MITOCHONDRIA PROTEIN 19, MITOCHONDRIAL"/>
    <property type="match status" value="1"/>
</dbReference>
<protein>
    <submittedName>
        <fullName evidence="3">Uncharacterized protein</fullName>
    </submittedName>
</protein>
<evidence type="ECO:0000256" key="2">
    <source>
        <dbReference type="SAM" id="Phobius"/>
    </source>
</evidence>